<dbReference type="InterPro" id="IPR035013">
    <property type="entry name" value="YabN_N"/>
</dbReference>
<keyword evidence="4" id="KW-1185">Reference proteome</keyword>
<dbReference type="GO" id="GO:0008168">
    <property type="term" value="F:methyltransferase activity"/>
    <property type="evidence" value="ECO:0007669"/>
    <property type="project" value="InterPro"/>
</dbReference>
<dbReference type="InterPro" id="IPR035996">
    <property type="entry name" value="4pyrrol_Methylase_sf"/>
</dbReference>
<dbReference type="GO" id="GO:0046076">
    <property type="term" value="P:dTTP catabolic process"/>
    <property type="evidence" value="ECO:0007669"/>
    <property type="project" value="TreeGrafter"/>
</dbReference>
<dbReference type="CDD" id="cd11723">
    <property type="entry name" value="YabN_N_like"/>
    <property type="match status" value="1"/>
</dbReference>
<dbReference type="CDD" id="cd11528">
    <property type="entry name" value="NTP-PPase_MazG_Nterm"/>
    <property type="match status" value="1"/>
</dbReference>
<dbReference type="Proteomes" id="UP000004221">
    <property type="component" value="Unassembled WGS sequence"/>
</dbReference>
<dbReference type="FunFam" id="1.10.287.1080:FF:000001">
    <property type="entry name" value="Nucleoside triphosphate pyrophosphohydrolase"/>
    <property type="match status" value="1"/>
</dbReference>
<sequence>MTREINIVGLSTGNPKEYSVQAFTLLAAGRTYLRTRNHPAVAALPGASQLFSFDDWFDQASGFGNLAGEIADFLIAESERDPLVYAVPGHPLFGDATVAALLKRAEEAGVPVHIVPTLSVLDLLLPTLTAGAGAQLQILDALDLAASTDRGAFSGGAAPLSPLRPALVTQIHSPALISAARQALSRLYPQETEAEIIPVATAAKAPFGRLPLARLDQALEDGVAMLALPALDPLQSGRDPAALQQIVARLRSPGGCPWDREQTHQSIKRHLIEEAYEALDAIDRDDPDDMREELGDVLLQVYLHAQMAEEAGQFTLEDIYDSLTAKLIRRHPHVFGDVIAESAGAVLENWDQIKRRERRERGDSEEERPLGKIPADLPALARAQTVIRRAGRAGIDVPGVHTMEGAPGRPEPANEEEFAGALFALAAAASKAGIDAEGALRAATQRFERTANHSLVTAQAAGTTHETAGQRAGETRKGDPVR</sequence>
<evidence type="ECO:0000313" key="4">
    <source>
        <dbReference type="Proteomes" id="UP000004221"/>
    </source>
</evidence>
<dbReference type="PANTHER" id="PTHR30522">
    <property type="entry name" value="NUCLEOSIDE TRIPHOSPHATE PYROPHOSPHOHYDROLASE"/>
    <property type="match status" value="1"/>
</dbReference>
<dbReference type="GO" id="GO:0006203">
    <property type="term" value="P:dGTP catabolic process"/>
    <property type="evidence" value="ECO:0007669"/>
    <property type="project" value="TreeGrafter"/>
</dbReference>
<dbReference type="RefSeq" id="WP_008475278.1">
    <property type="nucleotide sequence ID" value="NZ_CAGS01000067.1"/>
</dbReference>
<dbReference type="OrthoDB" id="9808939at2"/>
<dbReference type="InterPro" id="IPR011551">
    <property type="entry name" value="NTP_PyrPHydrolase_MazG"/>
</dbReference>
<dbReference type="PANTHER" id="PTHR30522:SF0">
    <property type="entry name" value="NUCLEOSIDE TRIPHOSPHATE PYROPHOSPHOHYDROLASE"/>
    <property type="match status" value="1"/>
</dbReference>
<dbReference type="SUPFAM" id="SSF101386">
    <property type="entry name" value="all-alpha NTP pyrophosphatases"/>
    <property type="match status" value="1"/>
</dbReference>
<evidence type="ECO:0000259" key="2">
    <source>
        <dbReference type="Pfam" id="PF03819"/>
    </source>
</evidence>
<dbReference type="GO" id="GO:0046081">
    <property type="term" value="P:dUTP catabolic process"/>
    <property type="evidence" value="ECO:0007669"/>
    <property type="project" value="TreeGrafter"/>
</dbReference>
<evidence type="ECO:0000313" key="3">
    <source>
        <dbReference type="EMBL" id="CCF82827.1"/>
    </source>
</evidence>
<accession>I4EDR5</accession>
<reference evidence="3 4" key="1">
    <citation type="journal article" date="2012" name="ISME J.">
        <title>Nitrification expanded: discovery, physiology and genomics of a nitrite-oxidizing bacterium from the phylum Chloroflexi.</title>
        <authorList>
            <person name="Sorokin D.Y."/>
            <person name="Lucker S."/>
            <person name="Vejmelkova D."/>
            <person name="Kostrikina N.A."/>
            <person name="Kleerebezem R."/>
            <person name="Rijpstra W.I."/>
            <person name="Damste J.S."/>
            <person name="Le Paslier D."/>
            <person name="Muyzer G."/>
            <person name="Wagner M."/>
            <person name="van Loosdrecht M.C."/>
            <person name="Daims H."/>
        </authorList>
    </citation>
    <scope>NUCLEOTIDE SEQUENCE [LARGE SCALE GENOMIC DNA]</scope>
    <source>
        <strain evidence="4">none</strain>
    </source>
</reference>
<dbReference type="GO" id="GO:0047429">
    <property type="term" value="F:nucleoside triphosphate diphosphatase activity"/>
    <property type="evidence" value="ECO:0007669"/>
    <property type="project" value="TreeGrafter"/>
</dbReference>
<organism evidence="3 4">
    <name type="scientific">Nitrolancea hollandica Lb</name>
    <dbReference type="NCBI Taxonomy" id="1129897"/>
    <lineage>
        <taxon>Bacteria</taxon>
        <taxon>Pseudomonadati</taxon>
        <taxon>Thermomicrobiota</taxon>
        <taxon>Thermomicrobia</taxon>
        <taxon>Sphaerobacterales</taxon>
        <taxon>Sphaerobacterineae</taxon>
        <taxon>Sphaerobacteraceae</taxon>
        <taxon>Nitrolancea</taxon>
    </lineage>
</organism>
<dbReference type="NCBIfam" id="TIGR00444">
    <property type="entry name" value="mazG"/>
    <property type="match status" value="1"/>
</dbReference>
<dbReference type="GO" id="GO:0006950">
    <property type="term" value="P:response to stress"/>
    <property type="evidence" value="ECO:0007669"/>
    <property type="project" value="UniProtKB-ARBA"/>
</dbReference>
<dbReference type="GO" id="GO:0046047">
    <property type="term" value="P:TTP catabolic process"/>
    <property type="evidence" value="ECO:0007669"/>
    <property type="project" value="TreeGrafter"/>
</dbReference>
<dbReference type="EMBL" id="CAGS01000067">
    <property type="protein sequence ID" value="CCF82827.1"/>
    <property type="molecule type" value="Genomic_DNA"/>
</dbReference>
<dbReference type="GO" id="GO:0046052">
    <property type="term" value="P:UTP catabolic process"/>
    <property type="evidence" value="ECO:0007669"/>
    <property type="project" value="TreeGrafter"/>
</dbReference>
<feature type="region of interest" description="Disordered" evidence="1">
    <location>
        <begin position="454"/>
        <end position="482"/>
    </location>
</feature>
<dbReference type="InterPro" id="IPR004518">
    <property type="entry name" value="MazG-like_dom"/>
</dbReference>
<dbReference type="AlphaFoldDB" id="I4EDR5"/>
<dbReference type="GO" id="GO:0046061">
    <property type="term" value="P:dATP catabolic process"/>
    <property type="evidence" value="ECO:0007669"/>
    <property type="project" value="TreeGrafter"/>
</dbReference>
<feature type="compositionally biased region" description="Polar residues" evidence="1">
    <location>
        <begin position="454"/>
        <end position="467"/>
    </location>
</feature>
<feature type="compositionally biased region" description="Basic and acidic residues" evidence="1">
    <location>
        <begin position="473"/>
        <end position="482"/>
    </location>
</feature>
<feature type="domain" description="NTP pyrophosphohydrolase MazG-like" evidence="2">
    <location>
        <begin position="262"/>
        <end position="335"/>
    </location>
</feature>
<comment type="caution">
    <text evidence="3">The sequence shown here is derived from an EMBL/GenBank/DDBJ whole genome shotgun (WGS) entry which is preliminary data.</text>
</comment>
<gene>
    <name evidence="3" type="ORF">NITHO_1590018</name>
</gene>
<dbReference type="Pfam" id="PF03819">
    <property type="entry name" value="MazG"/>
    <property type="match status" value="1"/>
</dbReference>
<name>I4EDR5_9BACT</name>
<dbReference type="InterPro" id="IPR048015">
    <property type="entry name" value="NTP-PPase_MazG-like_N"/>
</dbReference>
<proteinExistence type="predicted"/>
<dbReference type="Gene3D" id="1.10.287.1080">
    <property type="entry name" value="MazG-like"/>
    <property type="match status" value="2"/>
</dbReference>
<dbReference type="SUPFAM" id="SSF53790">
    <property type="entry name" value="Tetrapyrrole methylase"/>
    <property type="match status" value="1"/>
</dbReference>
<protein>
    <submittedName>
        <fullName evidence="3">MazG family protein</fullName>
    </submittedName>
</protein>
<evidence type="ECO:0000256" key="1">
    <source>
        <dbReference type="SAM" id="MobiDB-lite"/>
    </source>
</evidence>